<sequence>MGLLQKTISTKITQKILGRLQTISFLLLAISLIWFGLFPFSWYSKHIYISENALLPGQQETNYGNDIALVKTRTQKLREMLENQKVEWSNEILNIFEEFGLESELSHIKTKKNGNGTTVHGIIRASRGDTVESIVITSPKTTRNKECNANGIEVIIGLAKHFSEQNYWSKDIVFVVTDQGEDGIYEWLQSHNTVISGKKNHKYRVSGMQAAFSVELPPSSKYNEMALFYEGKNGQLPNLDFPNIVREIFSYRSITTLHHGSPICQAVDDSTNSHFTKYLCIAKNLLLGLKNLAFGTTIGLQSPFLESRISSLGIIGVPFDNESQISEGSNMQVGRSIESVVQSLNNLLEYFHQSFFLYLLPENGKYISIGDYIIPIILGSVSILLQGLHLWFNVFVVPEGSEKPSRFEKTNCLYPKIVRSLISSISALALVLGIGFCLLFISIVVNSNSYFSLFFHGLVHPAFSPVIYCAIIGLLYYFLKTRNSYLCKIFSINSSGKLEWKPLKGLANIYTACYLCVLSISNYSLSVFYFTIVGIPLLLIAPPVSKQDNLDKSKTGTEKPKISDVKEGSNLFTKSLFSLVLIIFSPGVVSKWVIPYLFELQCENLGLCGSLGNPIDFLYYQYSTFGSQAYYIFNTLYIPVHIMLFIVVAFY</sequence>
<name>A0A2U1IXK7_SMIAN</name>
<dbReference type="AlphaFoldDB" id="A0A2U1IXK7"/>
<keyword evidence="1" id="KW-0472">Membrane</keyword>
<keyword evidence="1" id="KW-1133">Transmembrane helix</keyword>
<comment type="caution">
    <text evidence="3">The sequence shown here is derived from an EMBL/GenBank/DDBJ whole genome shotgun (WGS) entry which is preliminary data.</text>
</comment>
<accession>A0A2U1IXK7</accession>
<keyword evidence="1" id="KW-0812">Transmembrane</keyword>
<proteinExistence type="predicted"/>
<feature type="transmembrane region" description="Helical" evidence="1">
    <location>
        <begin position="372"/>
        <end position="396"/>
    </location>
</feature>
<dbReference type="Pfam" id="PF04114">
    <property type="entry name" value="Gaa1"/>
    <property type="match status" value="1"/>
</dbReference>
<dbReference type="PANTHER" id="PTHR13304">
    <property type="entry name" value="GLYCOSYLPHOSPHATIDYLINOSITOL ANCHOR ATTACHMENT 1 PROTEIN"/>
    <property type="match status" value="1"/>
</dbReference>
<dbReference type="EMBL" id="MBFU01000893">
    <property type="protein sequence ID" value="PVZ97251.1"/>
    <property type="molecule type" value="Genomic_DNA"/>
</dbReference>
<dbReference type="GO" id="GO:0042765">
    <property type="term" value="C:GPI-anchor transamidase complex"/>
    <property type="evidence" value="ECO:0007669"/>
    <property type="project" value="InterPro"/>
</dbReference>
<evidence type="ECO:0000313" key="3">
    <source>
        <dbReference type="EMBL" id="PVZ97513.1"/>
    </source>
</evidence>
<dbReference type="EMBL" id="MBFU01000818">
    <property type="protein sequence ID" value="PVZ97513.1"/>
    <property type="molecule type" value="Genomic_DNA"/>
</dbReference>
<feature type="transmembrane region" description="Helical" evidence="1">
    <location>
        <begin position="457"/>
        <end position="479"/>
    </location>
</feature>
<dbReference type="InterPro" id="IPR007246">
    <property type="entry name" value="Gaa1"/>
</dbReference>
<evidence type="ECO:0000256" key="1">
    <source>
        <dbReference type="SAM" id="Phobius"/>
    </source>
</evidence>
<feature type="transmembrane region" description="Helical" evidence="1">
    <location>
        <begin position="629"/>
        <end position="650"/>
    </location>
</feature>
<evidence type="ECO:0000313" key="2">
    <source>
        <dbReference type="EMBL" id="PVZ97251.1"/>
    </source>
</evidence>
<feature type="transmembrane region" description="Helical" evidence="1">
    <location>
        <begin position="526"/>
        <end position="544"/>
    </location>
</feature>
<reference evidence="3 5" key="1">
    <citation type="journal article" date="2018" name="MBio">
        <title>Comparative Genomics Reveals the Core Gene Toolbox for the Fungus-Insect Symbiosis.</title>
        <authorList>
            <person name="Wang Y."/>
            <person name="Stata M."/>
            <person name="Wang W."/>
            <person name="Stajich J.E."/>
            <person name="White M.M."/>
            <person name="Moncalvo J.M."/>
        </authorList>
    </citation>
    <scope>NUCLEOTIDE SEQUENCE [LARGE SCALE GENOMIC DNA]</scope>
    <source>
        <strain evidence="3 5">AUS-126-30</strain>
    </source>
</reference>
<evidence type="ECO:0000313" key="4">
    <source>
        <dbReference type="EMBL" id="PWA01979.1"/>
    </source>
</evidence>
<protein>
    <submittedName>
        <fullName evidence="3">Uncharacterized protein</fullName>
    </submittedName>
</protein>
<feature type="transmembrane region" description="Helical" evidence="1">
    <location>
        <begin position="20"/>
        <end position="43"/>
    </location>
</feature>
<dbReference type="GO" id="GO:0016255">
    <property type="term" value="P:attachment of GPI anchor to protein"/>
    <property type="evidence" value="ECO:0007669"/>
    <property type="project" value="TreeGrafter"/>
</dbReference>
<feature type="transmembrane region" description="Helical" evidence="1">
    <location>
        <begin position="417"/>
        <end position="445"/>
    </location>
</feature>
<dbReference type="PANTHER" id="PTHR13304:SF0">
    <property type="entry name" value="GLYCOSYLPHOSPHATIDYLINOSITOL ANCHOR ATTACHMENT 1 PROTEIN"/>
    <property type="match status" value="1"/>
</dbReference>
<dbReference type="Proteomes" id="UP000245591">
    <property type="component" value="Unassembled WGS sequence"/>
</dbReference>
<gene>
    <name evidence="4" type="ORF">BB558_001894</name>
    <name evidence="3" type="ORF">BB558_006534</name>
    <name evidence="2" type="ORF">BB558_006801</name>
</gene>
<keyword evidence="5" id="KW-1185">Reference proteome</keyword>
<dbReference type="EMBL" id="MBFU01000115">
    <property type="protein sequence ID" value="PWA01979.1"/>
    <property type="molecule type" value="Genomic_DNA"/>
</dbReference>
<organism evidence="3 5">
    <name type="scientific">Smittium angustum</name>
    <dbReference type="NCBI Taxonomy" id="133377"/>
    <lineage>
        <taxon>Eukaryota</taxon>
        <taxon>Fungi</taxon>
        <taxon>Fungi incertae sedis</taxon>
        <taxon>Zoopagomycota</taxon>
        <taxon>Kickxellomycotina</taxon>
        <taxon>Harpellomycetes</taxon>
        <taxon>Harpellales</taxon>
        <taxon>Legeriomycetaceae</taxon>
        <taxon>Smittium</taxon>
    </lineage>
</organism>
<evidence type="ECO:0000313" key="5">
    <source>
        <dbReference type="Proteomes" id="UP000245591"/>
    </source>
</evidence>